<dbReference type="AlphaFoldDB" id="M2ZSW5"/>
<dbReference type="EMBL" id="KB446559">
    <property type="protein sequence ID" value="EME82104.1"/>
    <property type="molecule type" value="Genomic_DNA"/>
</dbReference>
<organism evidence="2 3">
    <name type="scientific">Pseudocercospora fijiensis (strain CIRAD86)</name>
    <name type="common">Black leaf streak disease fungus</name>
    <name type="synonym">Mycosphaerella fijiensis</name>
    <dbReference type="NCBI Taxonomy" id="383855"/>
    <lineage>
        <taxon>Eukaryota</taxon>
        <taxon>Fungi</taxon>
        <taxon>Dikarya</taxon>
        <taxon>Ascomycota</taxon>
        <taxon>Pezizomycotina</taxon>
        <taxon>Dothideomycetes</taxon>
        <taxon>Dothideomycetidae</taxon>
        <taxon>Mycosphaerellales</taxon>
        <taxon>Mycosphaerellaceae</taxon>
        <taxon>Pseudocercospora</taxon>
    </lineage>
</organism>
<evidence type="ECO:0000313" key="2">
    <source>
        <dbReference type="EMBL" id="EME82104.1"/>
    </source>
</evidence>
<evidence type="ECO:0000313" key="3">
    <source>
        <dbReference type="Proteomes" id="UP000016932"/>
    </source>
</evidence>
<accession>M2ZSW5</accession>
<dbReference type="VEuPathDB" id="FungiDB:MYCFIDRAFT_175653"/>
<dbReference type="GeneID" id="19333418"/>
<keyword evidence="3" id="KW-1185">Reference proteome</keyword>
<reference evidence="2 3" key="1">
    <citation type="journal article" date="2012" name="PLoS Pathog.">
        <title>Diverse lifestyles and strategies of plant pathogenesis encoded in the genomes of eighteen Dothideomycetes fungi.</title>
        <authorList>
            <person name="Ohm R.A."/>
            <person name="Feau N."/>
            <person name="Henrissat B."/>
            <person name="Schoch C.L."/>
            <person name="Horwitz B.A."/>
            <person name="Barry K.W."/>
            <person name="Condon B.J."/>
            <person name="Copeland A.C."/>
            <person name="Dhillon B."/>
            <person name="Glaser F."/>
            <person name="Hesse C.N."/>
            <person name="Kosti I."/>
            <person name="LaButti K."/>
            <person name="Lindquist E.A."/>
            <person name="Lucas S."/>
            <person name="Salamov A.A."/>
            <person name="Bradshaw R.E."/>
            <person name="Ciuffetti L."/>
            <person name="Hamelin R.C."/>
            <person name="Kema G.H.J."/>
            <person name="Lawrence C."/>
            <person name="Scott J.A."/>
            <person name="Spatafora J.W."/>
            <person name="Turgeon B.G."/>
            <person name="de Wit P.J.G.M."/>
            <person name="Zhong S."/>
            <person name="Goodwin S.B."/>
            <person name="Grigoriev I.V."/>
        </authorList>
    </citation>
    <scope>NUCLEOTIDE SEQUENCE [LARGE SCALE GENOMIC DNA]</scope>
    <source>
        <strain evidence="2 3">CIRAD86</strain>
    </source>
</reference>
<sequence>MKHGSGDDLRQKLVRRGLSSQTAKCPLLCASARQRSAAQRTRREQARAIVRDRQTCVNMAMAMAMAMAIGEFGHGTPASPRNPVTRQLSHITGT</sequence>
<dbReference type="KEGG" id="pfj:MYCFIDRAFT_175653"/>
<feature type="compositionally biased region" description="Polar residues" evidence="1">
    <location>
        <begin position="82"/>
        <end position="94"/>
    </location>
</feature>
<feature type="region of interest" description="Disordered" evidence="1">
    <location>
        <begin position="74"/>
        <end position="94"/>
    </location>
</feature>
<dbReference type="Proteomes" id="UP000016932">
    <property type="component" value="Unassembled WGS sequence"/>
</dbReference>
<name>M2ZSW5_PSEFD</name>
<dbReference type="RefSeq" id="XP_007927544.1">
    <property type="nucleotide sequence ID" value="XM_007929353.1"/>
</dbReference>
<dbReference type="HOGENOM" id="CLU_2387114_0_0_1"/>
<protein>
    <submittedName>
        <fullName evidence="2">Uncharacterized protein</fullName>
    </submittedName>
</protein>
<proteinExistence type="predicted"/>
<evidence type="ECO:0000256" key="1">
    <source>
        <dbReference type="SAM" id="MobiDB-lite"/>
    </source>
</evidence>
<gene>
    <name evidence="2" type="ORF">MYCFIDRAFT_175653</name>
</gene>